<proteinExistence type="inferred from homology"/>
<keyword evidence="14" id="KW-1185">Reference proteome</keyword>
<evidence type="ECO:0000256" key="11">
    <source>
        <dbReference type="SAM" id="Phobius"/>
    </source>
</evidence>
<dbReference type="Proteomes" id="UP000439591">
    <property type="component" value="Unassembled WGS sequence"/>
</dbReference>
<dbReference type="GO" id="GO:0005886">
    <property type="term" value="C:plasma membrane"/>
    <property type="evidence" value="ECO:0007669"/>
    <property type="project" value="UniProtKB-SubCell"/>
</dbReference>
<evidence type="ECO:0000256" key="2">
    <source>
        <dbReference type="ARBA" id="ARBA00010637"/>
    </source>
</evidence>
<evidence type="ECO:0000256" key="5">
    <source>
        <dbReference type="ARBA" id="ARBA00022519"/>
    </source>
</evidence>
<keyword evidence="9 10" id="KW-0472">Membrane</keyword>
<evidence type="ECO:0000256" key="8">
    <source>
        <dbReference type="ARBA" id="ARBA00022989"/>
    </source>
</evidence>
<dbReference type="Gene3D" id="3.30.1360.100">
    <property type="entry name" value="General secretion pathway protein M, EpsM"/>
    <property type="match status" value="1"/>
</dbReference>
<comment type="function">
    <text evidence="10">Inner membrane component of the type II secretion system required for the energy-dependent secretion of extracellular factors such as proteases and toxins from the periplasm.</text>
</comment>
<organism evidence="13 15">
    <name type="scientific">Zhongshania aliphaticivorans</name>
    <dbReference type="NCBI Taxonomy" id="1470434"/>
    <lineage>
        <taxon>Bacteria</taxon>
        <taxon>Pseudomonadati</taxon>
        <taxon>Pseudomonadota</taxon>
        <taxon>Gammaproteobacteria</taxon>
        <taxon>Cellvibrionales</taxon>
        <taxon>Spongiibacteraceae</taxon>
        <taxon>Zhongshania</taxon>
    </lineage>
</organism>
<dbReference type="EMBL" id="CACSIM010000005">
    <property type="protein sequence ID" value="CAA0114387.1"/>
    <property type="molecule type" value="Genomic_DNA"/>
</dbReference>
<dbReference type="Pfam" id="PF04612">
    <property type="entry name" value="T2SSM"/>
    <property type="match status" value="1"/>
</dbReference>
<dbReference type="Proteomes" id="UP000435877">
    <property type="component" value="Unassembled WGS sequence"/>
</dbReference>
<keyword evidence="4 10" id="KW-1003">Cell membrane</keyword>
<evidence type="ECO:0000256" key="9">
    <source>
        <dbReference type="ARBA" id="ARBA00023136"/>
    </source>
</evidence>
<evidence type="ECO:0000256" key="1">
    <source>
        <dbReference type="ARBA" id="ARBA00004377"/>
    </source>
</evidence>
<evidence type="ECO:0000313" key="13">
    <source>
        <dbReference type="EMBL" id="CAA0114387.1"/>
    </source>
</evidence>
<dbReference type="InterPro" id="IPR007690">
    <property type="entry name" value="T2SS_GspM"/>
</dbReference>
<keyword evidence="8 11" id="KW-1133">Transmembrane helix</keyword>
<dbReference type="GO" id="GO:0015627">
    <property type="term" value="C:type II protein secretion system complex"/>
    <property type="evidence" value="ECO:0007669"/>
    <property type="project" value="InterPro"/>
</dbReference>
<name>A0A5S9Q8R9_9GAMM</name>
<evidence type="ECO:0000256" key="3">
    <source>
        <dbReference type="ARBA" id="ARBA00022448"/>
    </source>
</evidence>
<dbReference type="RefSeq" id="WP_159267866.1">
    <property type="nucleotide sequence ID" value="NZ_CACSIK010000001.1"/>
</dbReference>
<dbReference type="EMBL" id="CACSIK010000001">
    <property type="protein sequence ID" value="CAA0087243.1"/>
    <property type="molecule type" value="Genomic_DNA"/>
</dbReference>
<protein>
    <recommendedName>
        <fullName evidence="10">Type II secretion system protein M</fullName>
        <shortName evidence="10">T2SS protein M</shortName>
    </recommendedName>
    <alternativeName>
        <fullName evidence="10">General secretion pathway protein M</fullName>
    </alternativeName>
</protein>
<dbReference type="AlphaFoldDB" id="A0A5S9Q8R9"/>
<dbReference type="SUPFAM" id="SSF103054">
    <property type="entry name" value="General secretion pathway protein M, EpsM"/>
    <property type="match status" value="1"/>
</dbReference>
<evidence type="ECO:0000256" key="4">
    <source>
        <dbReference type="ARBA" id="ARBA00022475"/>
    </source>
</evidence>
<reference evidence="14 15" key="1">
    <citation type="submission" date="2019-11" db="EMBL/GenBank/DDBJ databases">
        <authorList>
            <person name="Holert J."/>
        </authorList>
    </citation>
    <scope>NUCLEOTIDE SEQUENCE [LARGE SCALE GENOMIC DNA]</scope>
    <source>
        <strain evidence="13">BC3_2A</strain>
        <strain evidence="12">SB11_1A</strain>
    </source>
</reference>
<dbReference type="OrthoDB" id="5738217at2"/>
<keyword evidence="6 11" id="KW-0812">Transmembrane</keyword>
<keyword evidence="3 10" id="KW-0813">Transport</keyword>
<dbReference type="GO" id="GO:0015628">
    <property type="term" value="P:protein secretion by the type II secretion system"/>
    <property type="evidence" value="ECO:0007669"/>
    <property type="project" value="InterPro"/>
</dbReference>
<sequence length="161" mass="17438">MKILNQLLEGRNERERQILILGIGFAVPLIIWLLIWQPLLKANSVAATRLEQRRISYAWMQSAASQMKSVKGGSSSRAAAVSGSPQQQITGAATARGLNVNRIEPQSSGRYSVWVAKTDYSSAIQFIETLLVTGMTLHSVNLTLLDSPGSVSLRASLGTAE</sequence>
<keyword evidence="7 10" id="KW-0653">Protein transport</keyword>
<feature type="transmembrane region" description="Helical" evidence="11">
    <location>
        <begin position="18"/>
        <end position="36"/>
    </location>
</feature>
<evidence type="ECO:0000313" key="14">
    <source>
        <dbReference type="Proteomes" id="UP000435877"/>
    </source>
</evidence>
<evidence type="ECO:0000256" key="10">
    <source>
        <dbReference type="PIRNR" id="PIRNR006291"/>
    </source>
</evidence>
<comment type="similarity">
    <text evidence="2 10">Belongs to the GSP M family.</text>
</comment>
<comment type="subcellular location">
    <subcellularLocation>
        <location evidence="1">Cell inner membrane</location>
        <topology evidence="1">Single-pass membrane protein</topology>
    </subcellularLocation>
</comment>
<evidence type="ECO:0000256" key="7">
    <source>
        <dbReference type="ARBA" id="ARBA00022927"/>
    </source>
</evidence>
<dbReference type="PIRSF" id="PIRSF006291">
    <property type="entry name" value="GspM"/>
    <property type="match status" value="1"/>
</dbReference>
<evidence type="ECO:0000256" key="6">
    <source>
        <dbReference type="ARBA" id="ARBA00022692"/>
    </source>
</evidence>
<gene>
    <name evidence="12" type="ORF">IHBHHGIJ_01255</name>
    <name evidence="13" type="ORF">KFEGEMFD_02995</name>
</gene>
<accession>A0A5S9Q8R9</accession>
<dbReference type="InterPro" id="IPR023229">
    <property type="entry name" value="T2SS_M_periplasmic_sf"/>
</dbReference>
<evidence type="ECO:0000313" key="15">
    <source>
        <dbReference type="Proteomes" id="UP000439591"/>
    </source>
</evidence>
<keyword evidence="5 10" id="KW-0997">Cell inner membrane</keyword>
<evidence type="ECO:0000313" key="12">
    <source>
        <dbReference type="EMBL" id="CAA0087243.1"/>
    </source>
</evidence>